<proteinExistence type="predicted"/>
<dbReference type="EMBL" id="SRLO01000150">
    <property type="protein sequence ID" value="TNN71438.1"/>
    <property type="molecule type" value="Genomic_DNA"/>
</dbReference>
<feature type="compositionally biased region" description="Basic residues" evidence="1">
    <location>
        <begin position="8"/>
        <end position="23"/>
    </location>
</feature>
<reference evidence="2 3" key="1">
    <citation type="submission" date="2019-03" db="EMBL/GenBank/DDBJ databases">
        <title>First draft genome of Liparis tanakae, snailfish: a comprehensive survey of snailfish specific genes.</title>
        <authorList>
            <person name="Kim W."/>
            <person name="Song I."/>
            <person name="Jeong J.-H."/>
            <person name="Kim D."/>
            <person name="Kim S."/>
            <person name="Ryu S."/>
            <person name="Song J.Y."/>
            <person name="Lee S.K."/>
        </authorList>
    </citation>
    <scope>NUCLEOTIDE SEQUENCE [LARGE SCALE GENOMIC DNA]</scope>
    <source>
        <tissue evidence="2">Muscle</tissue>
    </source>
</reference>
<dbReference type="Proteomes" id="UP000314294">
    <property type="component" value="Unassembled WGS sequence"/>
</dbReference>
<evidence type="ECO:0000313" key="2">
    <source>
        <dbReference type="EMBL" id="TNN71438.1"/>
    </source>
</evidence>
<evidence type="ECO:0000256" key="1">
    <source>
        <dbReference type="SAM" id="MobiDB-lite"/>
    </source>
</evidence>
<dbReference type="AlphaFoldDB" id="A0A4Z2I0M2"/>
<gene>
    <name evidence="2" type="ORF">EYF80_018387</name>
</gene>
<evidence type="ECO:0000313" key="3">
    <source>
        <dbReference type="Proteomes" id="UP000314294"/>
    </source>
</evidence>
<keyword evidence="3" id="KW-1185">Reference proteome</keyword>
<protein>
    <submittedName>
        <fullName evidence="2">Uncharacterized protein</fullName>
    </submittedName>
</protein>
<feature type="compositionally biased region" description="Low complexity" evidence="1">
    <location>
        <begin position="54"/>
        <end position="64"/>
    </location>
</feature>
<accession>A0A4Z2I0M2</accession>
<feature type="region of interest" description="Disordered" evidence="1">
    <location>
        <begin position="1"/>
        <end position="69"/>
    </location>
</feature>
<sequence length="86" mass="9553">MKPEERPRKRHHLANRPQPHAHRGVLWGAIPDRERHRKSRRKQSEWAVRGGPGLSAAAGLAKPPDALGEPSATVLINVNEDGGDFR</sequence>
<comment type="caution">
    <text evidence="2">The sequence shown here is derived from an EMBL/GenBank/DDBJ whole genome shotgun (WGS) entry which is preliminary data.</text>
</comment>
<name>A0A4Z2I0M2_9TELE</name>
<organism evidence="2 3">
    <name type="scientific">Liparis tanakae</name>
    <name type="common">Tanaka's snailfish</name>
    <dbReference type="NCBI Taxonomy" id="230148"/>
    <lineage>
        <taxon>Eukaryota</taxon>
        <taxon>Metazoa</taxon>
        <taxon>Chordata</taxon>
        <taxon>Craniata</taxon>
        <taxon>Vertebrata</taxon>
        <taxon>Euteleostomi</taxon>
        <taxon>Actinopterygii</taxon>
        <taxon>Neopterygii</taxon>
        <taxon>Teleostei</taxon>
        <taxon>Neoteleostei</taxon>
        <taxon>Acanthomorphata</taxon>
        <taxon>Eupercaria</taxon>
        <taxon>Perciformes</taxon>
        <taxon>Cottioidei</taxon>
        <taxon>Cottales</taxon>
        <taxon>Liparidae</taxon>
        <taxon>Liparis</taxon>
    </lineage>
</organism>